<evidence type="ECO:0000313" key="1">
    <source>
        <dbReference type="EMBL" id="RTZ46206.1"/>
    </source>
</evidence>
<dbReference type="AlphaFoldDB" id="A0A3S0Q4G2"/>
<reference evidence="1 2" key="1">
    <citation type="submission" date="2018-12" db="EMBL/GenBank/DDBJ databases">
        <title>Draft Genome Sequence of Chryseobacterium arthrosphaerae strain ED882-96 Isolated from the Blood of a Patient with Liver Cirrhosis in Taiwan.</title>
        <authorList>
            <person name="Lin J.-N."/>
            <person name="Lai C.-H."/>
            <person name="Yang C.-H."/>
            <person name="Huang Y.-H."/>
        </authorList>
    </citation>
    <scope>NUCLEOTIDE SEQUENCE [LARGE SCALE GENOMIC DNA]</scope>
    <source>
        <strain evidence="1 2">ED882-96</strain>
    </source>
</reference>
<organism evidence="1 2">
    <name type="scientific">Chryseobacterium arthrosphaerae</name>
    <dbReference type="NCBI Taxonomy" id="651561"/>
    <lineage>
        <taxon>Bacteria</taxon>
        <taxon>Pseudomonadati</taxon>
        <taxon>Bacteroidota</taxon>
        <taxon>Flavobacteriia</taxon>
        <taxon>Flavobacteriales</taxon>
        <taxon>Weeksellaceae</taxon>
        <taxon>Chryseobacterium group</taxon>
        <taxon>Chryseobacterium</taxon>
    </lineage>
</organism>
<evidence type="ECO:0000313" key="2">
    <source>
        <dbReference type="Proteomes" id="UP000276953"/>
    </source>
</evidence>
<protein>
    <submittedName>
        <fullName evidence="1">Uncharacterized protein</fullName>
    </submittedName>
</protein>
<dbReference type="EMBL" id="RYFC01000003">
    <property type="protein sequence ID" value="RTZ46206.1"/>
    <property type="molecule type" value="Genomic_DNA"/>
</dbReference>
<accession>A0A3S0Q4G2</accession>
<gene>
    <name evidence="1" type="ORF">EJ377_17380</name>
</gene>
<comment type="caution">
    <text evidence="1">The sequence shown here is derived from an EMBL/GenBank/DDBJ whole genome shotgun (WGS) entry which is preliminary data.</text>
</comment>
<proteinExistence type="predicted"/>
<dbReference type="Proteomes" id="UP000276953">
    <property type="component" value="Unassembled WGS sequence"/>
</dbReference>
<sequence length="82" mass="9498">MGSDCNYRIAQAKTFLTIKKDEFRTLNIAYTEFKSSIMEENKLDKGGTETYFETGKYPTENQFSDLIDSLKLKEISLPIKMQ</sequence>
<name>A0A3S0Q4G2_9FLAO</name>